<accession>A0A429V7P2</accession>
<dbReference type="PANTHER" id="PTHR33909">
    <property type="entry name" value="SEC TRANSLOCON ACCESSORY COMPLEX SUBUNIT YAJC"/>
    <property type="match status" value="1"/>
</dbReference>
<dbReference type="OrthoDB" id="9811406at2"/>
<dbReference type="Proteomes" id="UP000274661">
    <property type="component" value="Unassembled WGS sequence"/>
</dbReference>
<dbReference type="PANTHER" id="PTHR33909:SF1">
    <property type="entry name" value="SEC TRANSLOCON ACCESSORY COMPLEX SUBUNIT YAJC"/>
    <property type="match status" value="1"/>
</dbReference>
<dbReference type="GO" id="GO:0015031">
    <property type="term" value="P:protein transport"/>
    <property type="evidence" value="ECO:0007669"/>
    <property type="project" value="UniProtKB-KW"/>
</dbReference>
<dbReference type="NCBIfam" id="TIGR00739">
    <property type="entry name" value="yajC"/>
    <property type="match status" value="1"/>
</dbReference>
<evidence type="ECO:0000256" key="10">
    <source>
        <dbReference type="ARBA" id="ARBA00022989"/>
    </source>
</evidence>
<sequence>MSSHFLLSTAAAAGAPGGAAAGLSFLIPMGLMLLIFWLLVWRPQAQQVKTHRAAIAAVKKGDEVILGGGIRGRVTKLVGDDEAEVEIAPTVRVRVVKSTFTQVVTAASTKPAND</sequence>
<evidence type="ECO:0000256" key="11">
    <source>
        <dbReference type="ARBA" id="ARBA00023010"/>
    </source>
</evidence>
<evidence type="ECO:0000256" key="1">
    <source>
        <dbReference type="ARBA" id="ARBA00002061"/>
    </source>
</evidence>
<organism evidence="14 15">
    <name type="scientific">Sphingomonas ginkgonis</name>
    <dbReference type="NCBI Taxonomy" id="2315330"/>
    <lineage>
        <taxon>Bacteria</taxon>
        <taxon>Pseudomonadati</taxon>
        <taxon>Pseudomonadota</taxon>
        <taxon>Alphaproteobacteria</taxon>
        <taxon>Sphingomonadales</taxon>
        <taxon>Sphingomonadaceae</taxon>
        <taxon>Sphingomonas</taxon>
    </lineage>
</organism>
<dbReference type="InterPro" id="IPR003849">
    <property type="entry name" value="Preprotein_translocase_YajC"/>
</dbReference>
<evidence type="ECO:0000256" key="9">
    <source>
        <dbReference type="ARBA" id="ARBA00022927"/>
    </source>
</evidence>
<comment type="caution">
    <text evidence="14">The sequence shown here is derived from an EMBL/GenBank/DDBJ whole genome shotgun (WGS) entry which is preliminary data.</text>
</comment>
<keyword evidence="15" id="KW-1185">Reference proteome</keyword>
<dbReference type="GO" id="GO:0005886">
    <property type="term" value="C:plasma membrane"/>
    <property type="evidence" value="ECO:0007669"/>
    <property type="project" value="UniProtKB-SubCell"/>
</dbReference>
<keyword evidence="7" id="KW-1003">Cell membrane</keyword>
<evidence type="ECO:0000256" key="6">
    <source>
        <dbReference type="ARBA" id="ARBA00022448"/>
    </source>
</evidence>
<reference evidence="14 15" key="1">
    <citation type="submission" date="2018-12" db="EMBL/GenBank/DDBJ databases">
        <title>Sphingomonas sp. HMF7854 Genome sequencing and assembly.</title>
        <authorList>
            <person name="Cha I."/>
            <person name="Kang H."/>
            <person name="Kim H."/>
            <person name="Kang J."/>
            <person name="Joh K."/>
        </authorList>
    </citation>
    <scope>NUCLEOTIDE SEQUENCE [LARGE SCALE GENOMIC DNA]</scope>
    <source>
        <strain evidence="14 15">HMF7854</strain>
    </source>
</reference>
<dbReference type="Pfam" id="PF02699">
    <property type="entry name" value="YajC"/>
    <property type="match status" value="1"/>
</dbReference>
<gene>
    <name evidence="14" type="primary">yajC</name>
    <name evidence="14" type="ORF">HMF7854_03345</name>
</gene>
<evidence type="ECO:0000256" key="13">
    <source>
        <dbReference type="SAM" id="Phobius"/>
    </source>
</evidence>
<dbReference type="RefSeq" id="WP_126717805.1">
    <property type="nucleotide sequence ID" value="NZ_RWJF01000001.1"/>
</dbReference>
<protein>
    <recommendedName>
        <fullName evidence="5">Sec translocon accessory complex subunit YajC</fullName>
    </recommendedName>
</protein>
<evidence type="ECO:0000256" key="2">
    <source>
        <dbReference type="ARBA" id="ARBA00004162"/>
    </source>
</evidence>
<comment type="similarity">
    <text evidence="3">Belongs to the YajC family.</text>
</comment>
<evidence type="ECO:0000256" key="8">
    <source>
        <dbReference type="ARBA" id="ARBA00022692"/>
    </source>
</evidence>
<comment type="function">
    <text evidence="1">The SecYEG-SecDF-YajC-YidC holo-translocon (HTL) protein secretase/insertase is a supercomplex required for protein secretion, insertion of proteins into membranes, and assembly of membrane protein complexes. While the SecYEG complex is essential for assembly of a number of proteins and complexes, the SecDF-YajC-YidC subcomplex facilitates these functions.</text>
</comment>
<evidence type="ECO:0000256" key="12">
    <source>
        <dbReference type="ARBA" id="ARBA00023136"/>
    </source>
</evidence>
<evidence type="ECO:0000313" key="14">
    <source>
        <dbReference type="EMBL" id="RST29968.1"/>
    </source>
</evidence>
<dbReference type="SMART" id="SM01323">
    <property type="entry name" value="YajC"/>
    <property type="match status" value="1"/>
</dbReference>
<evidence type="ECO:0000256" key="3">
    <source>
        <dbReference type="ARBA" id="ARBA00006742"/>
    </source>
</evidence>
<keyword evidence="12 13" id="KW-0472">Membrane</keyword>
<keyword evidence="6" id="KW-0813">Transport</keyword>
<name>A0A429V7P2_9SPHN</name>
<keyword evidence="10 13" id="KW-1133">Transmembrane helix</keyword>
<evidence type="ECO:0000256" key="4">
    <source>
        <dbReference type="ARBA" id="ARBA00011718"/>
    </source>
</evidence>
<dbReference type="PRINTS" id="PR01853">
    <property type="entry name" value="YAJCTRNLCASE"/>
</dbReference>
<comment type="subcellular location">
    <subcellularLocation>
        <location evidence="2">Cell membrane</location>
        <topology evidence="2">Single-pass membrane protein</topology>
    </subcellularLocation>
</comment>
<feature type="transmembrane region" description="Helical" evidence="13">
    <location>
        <begin position="20"/>
        <end position="41"/>
    </location>
</feature>
<proteinExistence type="inferred from homology"/>
<comment type="subunit">
    <text evidence="4">Part of the SecDF-YidC-YajC translocase complex. The SecDF-YidC-YajC translocase forms a supercomplex with SecYEG, called the holo-translocon (HTL).</text>
</comment>
<keyword evidence="9" id="KW-0653">Protein transport</keyword>
<keyword evidence="11" id="KW-0811">Translocation</keyword>
<evidence type="ECO:0000313" key="15">
    <source>
        <dbReference type="Proteomes" id="UP000274661"/>
    </source>
</evidence>
<dbReference type="EMBL" id="RWJF01000001">
    <property type="protein sequence ID" value="RST29968.1"/>
    <property type="molecule type" value="Genomic_DNA"/>
</dbReference>
<evidence type="ECO:0000256" key="7">
    <source>
        <dbReference type="ARBA" id="ARBA00022475"/>
    </source>
</evidence>
<keyword evidence="8 13" id="KW-0812">Transmembrane</keyword>
<dbReference type="AlphaFoldDB" id="A0A429V7P2"/>
<evidence type="ECO:0000256" key="5">
    <source>
        <dbReference type="ARBA" id="ARBA00014962"/>
    </source>
</evidence>